<evidence type="ECO:0000313" key="7">
    <source>
        <dbReference type="Proteomes" id="UP000605848"/>
    </source>
</evidence>
<evidence type="ECO:0000256" key="2">
    <source>
        <dbReference type="ARBA" id="ARBA00023295"/>
    </source>
</evidence>
<keyword evidence="2 3" id="KW-0326">Glycosidase</keyword>
<dbReference type="Gene3D" id="3.20.20.80">
    <property type="entry name" value="Glycosidases"/>
    <property type="match status" value="1"/>
</dbReference>
<dbReference type="EMBL" id="JAEQMY010000099">
    <property type="protein sequence ID" value="MBL0407663.1"/>
    <property type="molecule type" value="Genomic_DNA"/>
</dbReference>
<evidence type="ECO:0000256" key="4">
    <source>
        <dbReference type="SAM" id="SignalP"/>
    </source>
</evidence>
<dbReference type="PANTHER" id="PTHR12631">
    <property type="entry name" value="ALPHA-L-IDURONIDASE"/>
    <property type="match status" value="1"/>
</dbReference>
<proteinExistence type="inferred from homology"/>
<evidence type="ECO:0000256" key="1">
    <source>
        <dbReference type="ARBA" id="ARBA00022801"/>
    </source>
</evidence>
<dbReference type="InterPro" id="IPR017853">
    <property type="entry name" value="GH"/>
</dbReference>
<reference evidence="6" key="1">
    <citation type="submission" date="2021-01" db="EMBL/GenBank/DDBJ databases">
        <title>Microvirga sp.</title>
        <authorList>
            <person name="Kim M.K."/>
        </authorList>
    </citation>
    <scope>NUCLEOTIDE SEQUENCE</scope>
    <source>
        <strain evidence="6">5420S-16</strain>
    </source>
</reference>
<name>A0A936ZN67_9HYPH</name>
<comment type="similarity">
    <text evidence="3">Belongs to the glycosyl hydrolase 5 (cellulase A) family.</text>
</comment>
<sequence>MDQVNPVERNVQRWIYLPLTITLGAAALQANASEVSLIAVSTKLGSEARTQSSGVNVSQSGLAQQGTAEIVVSSNGEVLKLSSSSDTVTEGSFITFTLTTIQTPPGRTFTLELSGIEPSDVIGGLIHPMTVERSGSAKLRIYFASDAELEGMQTVNAHIKDSSSEVVISLHDGARVVQNAGQRLGMSNGIDSLRWLPDKDLDDLFADYAELGVQWFRFDLAWSVVQKADPDSYDWAQIDRIVSGANRHGIQLLACLTFAPKWVRTTGGLTSSENIAAFANFSAKAVARYNVNGINSWEIWNEPNLKTFWETGPDPAVYTNVLKAAYTAIKSVDPTSTVIAGGLSPARATDKSKSPSRWISARSFLSEMYANGAKDHFDAIGFHPYSAPLMPSSPAPWSGWQMMASTSPNLRSIMTANGDAGKKIWITEYGAATNEPVSEVSEQKQARMLQEAYDLAGGYAWAGPLFWYSYRDRGTNPADKEDWFGLISASNTKKPAYETYRSITGSKAGDVAPAQN</sequence>
<keyword evidence="7" id="KW-1185">Reference proteome</keyword>
<dbReference type="Pfam" id="PF00150">
    <property type="entry name" value="Cellulase"/>
    <property type="match status" value="1"/>
</dbReference>
<dbReference type="InterPro" id="IPR001547">
    <property type="entry name" value="Glyco_hydro_5"/>
</dbReference>
<dbReference type="AlphaFoldDB" id="A0A936ZN67"/>
<dbReference type="Proteomes" id="UP000605848">
    <property type="component" value="Unassembled WGS sequence"/>
</dbReference>
<evidence type="ECO:0000256" key="3">
    <source>
        <dbReference type="RuleBase" id="RU361153"/>
    </source>
</evidence>
<feature type="chain" id="PRO_5037428339" evidence="4">
    <location>
        <begin position="33"/>
        <end position="516"/>
    </location>
</feature>
<gene>
    <name evidence="6" type="ORF">JKG68_27500</name>
</gene>
<dbReference type="PANTHER" id="PTHR12631:SF10">
    <property type="entry name" value="BETA-XYLOSIDASE-LIKE PROTEIN-RELATED"/>
    <property type="match status" value="1"/>
</dbReference>
<organism evidence="6 7">
    <name type="scientific">Microvirga aerilata</name>
    <dbReference type="NCBI Taxonomy" id="670292"/>
    <lineage>
        <taxon>Bacteria</taxon>
        <taxon>Pseudomonadati</taxon>
        <taxon>Pseudomonadota</taxon>
        <taxon>Alphaproteobacteria</taxon>
        <taxon>Hyphomicrobiales</taxon>
        <taxon>Methylobacteriaceae</taxon>
        <taxon>Microvirga</taxon>
    </lineage>
</organism>
<feature type="domain" description="Glycoside hydrolase family 5" evidence="5">
    <location>
        <begin position="188"/>
        <end position="455"/>
    </location>
</feature>
<dbReference type="GO" id="GO:0004553">
    <property type="term" value="F:hydrolase activity, hydrolyzing O-glycosyl compounds"/>
    <property type="evidence" value="ECO:0007669"/>
    <property type="project" value="InterPro"/>
</dbReference>
<keyword evidence="4" id="KW-0732">Signal</keyword>
<evidence type="ECO:0000313" key="6">
    <source>
        <dbReference type="EMBL" id="MBL0407663.1"/>
    </source>
</evidence>
<dbReference type="GO" id="GO:0000272">
    <property type="term" value="P:polysaccharide catabolic process"/>
    <property type="evidence" value="ECO:0007669"/>
    <property type="project" value="InterPro"/>
</dbReference>
<dbReference type="RefSeq" id="WP_246515942.1">
    <property type="nucleotide sequence ID" value="NZ_JAEQMY010000099.1"/>
</dbReference>
<feature type="signal peptide" evidence="4">
    <location>
        <begin position="1"/>
        <end position="32"/>
    </location>
</feature>
<evidence type="ECO:0000259" key="5">
    <source>
        <dbReference type="Pfam" id="PF00150"/>
    </source>
</evidence>
<dbReference type="SUPFAM" id="SSF51445">
    <property type="entry name" value="(Trans)glycosidases"/>
    <property type="match status" value="1"/>
</dbReference>
<dbReference type="InterPro" id="IPR051923">
    <property type="entry name" value="Glycosyl_Hydrolase_39"/>
</dbReference>
<keyword evidence="1 3" id="KW-0378">Hydrolase</keyword>
<accession>A0A936ZN67</accession>
<comment type="caution">
    <text evidence="6">The sequence shown here is derived from an EMBL/GenBank/DDBJ whole genome shotgun (WGS) entry which is preliminary data.</text>
</comment>
<protein>
    <submittedName>
        <fullName evidence="6">Cellulase family glycosylhydrolase</fullName>
    </submittedName>
</protein>